<gene>
    <name evidence="1" type="ORF">DdX_08700</name>
</gene>
<name>A0AAD4N1K5_9BILA</name>
<sequence length="79" mass="8433">MATLLCTRIAAVRLIMGTSQPQVAPQMVESAVVTDATENFLTSGTMQNHVRVSSNAISGPSGLKYVKHITSIPAQNDLY</sequence>
<dbReference type="EMBL" id="JAKKPZ010000013">
    <property type="protein sequence ID" value="KAI1714597.1"/>
    <property type="molecule type" value="Genomic_DNA"/>
</dbReference>
<protein>
    <submittedName>
        <fullName evidence="1">Uncharacterized protein</fullName>
    </submittedName>
</protein>
<keyword evidence="2" id="KW-1185">Reference proteome</keyword>
<proteinExistence type="predicted"/>
<organism evidence="1 2">
    <name type="scientific">Ditylenchus destructor</name>
    <dbReference type="NCBI Taxonomy" id="166010"/>
    <lineage>
        <taxon>Eukaryota</taxon>
        <taxon>Metazoa</taxon>
        <taxon>Ecdysozoa</taxon>
        <taxon>Nematoda</taxon>
        <taxon>Chromadorea</taxon>
        <taxon>Rhabditida</taxon>
        <taxon>Tylenchina</taxon>
        <taxon>Tylenchomorpha</taxon>
        <taxon>Sphaerularioidea</taxon>
        <taxon>Anguinidae</taxon>
        <taxon>Anguininae</taxon>
        <taxon>Ditylenchus</taxon>
    </lineage>
</organism>
<dbReference type="AlphaFoldDB" id="A0AAD4N1K5"/>
<evidence type="ECO:0000313" key="1">
    <source>
        <dbReference type="EMBL" id="KAI1714597.1"/>
    </source>
</evidence>
<dbReference type="Proteomes" id="UP001201812">
    <property type="component" value="Unassembled WGS sequence"/>
</dbReference>
<evidence type="ECO:0000313" key="2">
    <source>
        <dbReference type="Proteomes" id="UP001201812"/>
    </source>
</evidence>
<accession>A0AAD4N1K5</accession>
<comment type="caution">
    <text evidence="1">The sequence shown here is derived from an EMBL/GenBank/DDBJ whole genome shotgun (WGS) entry which is preliminary data.</text>
</comment>
<reference evidence="1" key="1">
    <citation type="submission" date="2022-01" db="EMBL/GenBank/DDBJ databases">
        <title>Genome Sequence Resource for Two Populations of Ditylenchus destructor, the Migratory Endoparasitic Phytonematode.</title>
        <authorList>
            <person name="Zhang H."/>
            <person name="Lin R."/>
            <person name="Xie B."/>
        </authorList>
    </citation>
    <scope>NUCLEOTIDE SEQUENCE</scope>
    <source>
        <strain evidence="1">BazhouSP</strain>
    </source>
</reference>